<reference evidence="2" key="1">
    <citation type="submission" date="2023-07" db="EMBL/GenBank/DDBJ databases">
        <title>A chromosome-level genome assembly of Lolium multiflorum.</title>
        <authorList>
            <person name="Chen Y."/>
            <person name="Copetti D."/>
            <person name="Kolliker R."/>
            <person name="Studer B."/>
        </authorList>
    </citation>
    <scope>NUCLEOTIDE SEQUENCE</scope>
    <source>
        <strain evidence="2">02402/16</strain>
        <tissue evidence="2">Leaf</tissue>
    </source>
</reference>
<gene>
    <name evidence="2" type="ORF">QYE76_059023</name>
</gene>
<keyword evidence="3" id="KW-1185">Reference proteome</keyword>
<evidence type="ECO:0000313" key="3">
    <source>
        <dbReference type="Proteomes" id="UP001231189"/>
    </source>
</evidence>
<proteinExistence type="predicted"/>
<dbReference type="GO" id="GO:0010073">
    <property type="term" value="P:meristem maintenance"/>
    <property type="evidence" value="ECO:0007669"/>
    <property type="project" value="InterPro"/>
</dbReference>
<evidence type="ECO:0000259" key="1">
    <source>
        <dbReference type="Pfam" id="PF10536"/>
    </source>
</evidence>
<dbReference type="Pfam" id="PF10536">
    <property type="entry name" value="PMD"/>
    <property type="match status" value="1"/>
</dbReference>
<comment type="caution">
    <text evidence="2">The sequence shown here is derived from an EMBL/GenBank/DDBJ whole genome shotgun (WGS) entry which is preliminary data.</text>
</comment>
<organism evidence="2 3">
    <name type="scientific">Lolium multiflorum</name>
    <name type="common">Italian ryegrass</name>
    <name type="synonym">Lolium perenne subsp. multiflorum</name>
    <dbReference type="NCBI Taxonomy" id="4521"/>
    <lineage>
        <taxon>Eukaryota</taxon>
        <taxon>Viridiplantae</taxon>
        <taxon>Streptophyta</taxon>
        <taxon>Embryophyta</taxon>
        <taxon>Tracheophyta</taxon>
        <taxon>Spermatophyta</taxon>
        <taxon>Magnoliopsida</taxon>
        <taxon>Liliopsida</taxon>
        <taxon>Poales</taxon>
        <taxon>Poaceae</taxon>
        <taxon>BOP clade</taxon>
        <taxon>Pooideae</taxon>
        <taxon>Poodae</taxon>
        <taxon>Poeae</taxon>
        <taxon>Poeae Chloroplast Group 2 (Poeae type)</taxon>
        <taxon>Loliodinae</taxon>
        <taxon>Loliinae</taxon>
        <taxon>Lolium</taxon>
    </lineage>
</organism>
<protein>
    <recommendedName>
        <fullName evidence="1">Aminotransferase-like plant mobile domain-containing protein</fullName>
    </recommendedName>
</protein>
<dbReference type="AlphaFoldDB" id="A0AAD8T7D2"/>
<name>A0AAD8T7D2_LOLMU</name>
<evidence type="ECO:0000313" key="2">
    <source>
        <dbReference type="EMBL" id="KAK1670864.1"/>
    </source>
</evidence>
<dbReference type="EMBL" id="JAUUTY010000003">
    <property type="protein sequence ID" value="KAK1670864.1"/>
    <property type="molecule type" value="Genomic_DNA"/>
</dbReference>
<dbReference type="PANTHER" id="PTHR46033">
    <property type="entry name" value="PROTEIN MAIN-LIKE 2"/>
    <property type="match status" value="1"/>
</dbReference>
<accession>A0AAD8T7D2</accession>
<dbReference type="PANTHER" id="PTHR46033:SF87">
    <property type="entry name" value="AMINOTRANSFERASE-LIKE PLANT MOBILE DOMAIN-CONTAINING PROTEIN"/>
    <property type="match status" value="1"/>
</dbReference>
<dbReference type="InterPro" id="IPR044824">
    <property type="entry name" value="MAIN-like"/>
</dbReference>
<feature type="domain" description="Aminotransferase-like plant mobile" evidence="1">
    <location>
        <begin position="2"/>
        <end position="250"/>
    </location>
</feature>
<sequence>MNATAISALVYRWRPETHTFHLRAGEMTPTLQDVSMILGLPIQGEPLCINTASDGWRQQMEVLIGMAPPEPPNKANRAPVGANYKWIAHHFAQCPPEADRDIVRTYTRVYLWYVISKTLFADSGGKLAQWCWLKALTVLERQWSWGTATLAYLYRQLDDGCHMTGTMGIGGCMLLLPVWSWERIPVGRPKIYQKMPWDVHENVLREPTWAYQWDRVEEMTNDPTVMYRQYTKELDTLTTKQVDWEPYGTRGHFARHVQDLNPKCLAEECPPEWQHTDRALHRLDRKQQRKIQNWPDHHKNHVTAFEHCLDVVRNGGYVEVREFDDVAFNDYLRWFLESTRIELVKRAYDEEILDEPIIFDEVAQSQYNRLVRGGRSTSLASSLNFVVIYFLIS</sequence>
<dbReference type="InterPro" id="IPR019557">
    <property type="entry name" value="AminoTfrase-like_pln_mobile"/>
</dbReference>
<dbReference type="Proteomes" id="UP001231189">
    <property type="component" value="Unassembled WGS sequence"/>
</dbReference>